<evidence type="ECO:0000313" key="2">
    <source>
        <dbReference type="Proteomes" id="UP000032439"/>
    </source>
</evidence>
<gene>
    <name evidence="1" type="ORF">LO50_08015</name>
</gene>
<sequence>MAAYDKEAILKAYEEAGKPPYSTYHAKQKKADEAEGKSYPAPLTFRKWLVDAGMLEEKGKKHNSEAIAYDADWKDEDYEEFLLSYVPETVKQNLESCYLKWQNQKLKDELAKLKG</sequence>
<evidence type="ECO:0000313" key="1">
    <source>
        <dbReference type="EMBL" id="KIZ36796.1"/>
    </source>
</evidence>
<accession>A0A0D7E851</accession>
<dbReference type="PATRIC" id="fig|316.110.peg.4140"/>
<dbReference type="AlphaFoldDB" id="A0A0D7E851"/>
<proteinExistence type="predicted"/>
<comment type="caution">
    <text evidence="1">The sequence shown here is derived from an EMBL/GenBank/DDBJ whole genome shotgun (WGS) entry which is preliminary data.</text>
</comment>
<name>A0A0D7E851_STUST</name>
<dbReference type="EMBL" id="JXXD01000061">
    <property type="protein sequence ID" value="KIZ36796.1"/>
    <property type="molecule type" value="Genomic_DNA"/>
</dbReference>
<organism evidence="1 2">
    <name type="scientific">Stutzerimonas stutzeri</name>
    <name type="common">Pseudomonas stutzeri</name>
    <dbReference type="NCBI Taxonomy" id="316"/>
    <lineage>
        <taxon>Bacteria</taxon>
        <taxon>Pseudomonadati</taxon>
        <taxon>Pseudomonadota</taxon>
        <taxon>Gammaproteobacteria</taxon>
        <taxon>Pseudomonadales</taxon>
        <taxon>Pseudomonadaceae</taxon>
        <taxon>Stutzerimonas</taxon>
    </lineage>
</organism>
<reference evidence="1 2" key="1">
    <citation type="submission" date="2014-11" db="EMBL/GenBank/DDBJ databases">
        <title>Genomics and ecophysiology of heterotrophic nitrogen fixing bacteria isolated from estuarine surface water.</title>
        <authorList>
            <person name="Bentzon-Tilia M."/>
            <person name="Severin I."/>
            <person name="Hansen L.H."/>
            <person name="Riemann L."/>
        </authorList>
    </citation>
    <scope>NUCLEOTIDE SEQUENCE [LARGE SCALE GENOMIC DNA]</scope>
    <source>
        <strain evidence="1 2">BAL361</strain>
    </source>
</reference>
<dbReference type="Proteomes" id="UP000032439">
    <property type="component" value="Unassembled WGS sequence"/>
</dbReference>
<protein>
    <submittedName>
        <fullName evidence="1">Uncharacterized protein</fullName>
    </submittedName>
</protein>
<dbReference type="RefSeq" id="WP_044314651.1">
    <property type="nucleotide sequence ID" value="NZ_JBITTV010000055.1"/>
</dbReference>